<evidence type="ECO:0000256" key="1">
    <source>
        <dbReference type="SAM" id="MobiDB-lite"/>
    </source>
</evidence>
<proteinExistence type="predicted"/>
<feature type="region of interest" description="Disordered" evidence="1">
    <location>
        <begin position="1"/>
        <end position="22"/>
    </location>
</feature>
<gene>
    <name evidence="2" type="ORF">PLEPLA_LOCUS13803</name>
</gene>
<dbReference type="AlphaFoldDB" id="A0A9N7U6U5"/>
<protein>
    <submittedName>
        <fullName evidence="2">Uncharacterized protein</fullName>
    </submittedName>
</protein>
<accession>A0A9N7U6U5</accession>
<keyword evidence="3" id="KW-1185">Reference proteome</keyword>
<dbReference type="EMBL" id="CADEAL010000840">
    <property type="protein sequence ID" value="CAB1425870.1"/>
    <property type="molecule type" value="Genomic_DNA"/>
</dbReference>
<reference evidence="2" key="1">
    <citation type="submission" date="2020-03" db="EMBL/GenBank/DDBJ databases">
        <authorList>
            <person name="Weist P."/>
        </authorList>
    </citation>
    <scope>NUCLEOTIDE SEQUENCE</scope>
</reference>
<comment type="caution">
    <text evidence="2">The sequence shown here is derived from an EMBL/GenBank/DDBJ whole genome shotgun (WGS) entry which is preliminary data.</text>
</comment>
<evidence type="ECO:0000313" key="3">
    <source>
        <dbReference type="Proteomes" id="UP001153269"/>
    </source>
</evidence>
<sequence>MCWSLLSEEETSGTGEKASTEQDNVKTVILRARCSFWPDKGNCDEEEEEEQEEQEEEVWCPQLYEVAPGRVNKSLSDLHQLLLICSEVCSVRGEAHQRQIHVSVRGPADMTNIDTVVSHVTPLIPEQRESV</sequence>
<organism evidence="2 3">
    <name type="scientific">Pleuronectes platessa</name>
    <name type="common">European plaice</name>
    <dbReference type="NCBI Taxonomy" id="8262"/>
    <lineage>
        <taxon>Eukaryota</taxon>
        <taxon>Metazoa</taxon>
        <taxon>Chordata</taxon>
        <taxon>Craniata</taxon>
        <taxon>Vertebrata</taxon>
        <taxon>Euteleostomi</taxon>
        <taxon>Actinopterygii</taxon>
        <taxon>Neopterygii</taxon>
        <taxon>Teleostei</taxon>
        <taxon>Neoteleostei</taxon>
        <taxon>Acanthomorphata</taxon>
        <taxon>Carangaria</taxon>
        <taxon>Pleuronectiformes</taxon>
        <taxon>Pleuronectoidei</taxon>
        <taxon>Pleuronectidae</taxon>
        <taxon>Pleuronectes</taxon>
    </lineage>
</organism>
<name>A0A9N7U6U5_PLEPL</name>
<evidence type="ECO:0000313" key="2">
    <source>
        <dbReference type="EMBL" id="CAB1425870.1"/>
    </source>
</evidence>
<dbReference type="Proteomes" id="UP001153269">
    <property type="component" value="Unassembled WGS sequence"/>
</dbReference>